<protein>
    <submittedName>
        <fullName evidence="1">Uncharacterized protein</fullName>
    </submittedName>
</protein>
<keyword evidence="2" id="KW-1185">Reference proteome</keyword>
<reference evidence="1" key="1">
    <citation type="submission" date="2021-01" db="EMBL/GenBank/DDBJ databases">
        <title>Modified the classification status of verrucomicrobia.</title>
        <authorList>
            <person name="Feng X."/>
        </authorList>
    </citation>
    <scope>NUCLEOTIDE SEQUENCE</scope>
    <source>
        <strain evidence="1">5K15</strain>
    </source>
</reference>
<comment type="caution">
    <text evidence="1">The sequence shown here is derived from an EMBL/GenBank/DDBJ whole genome shotgun (WGS) entry which is preliminary data.</text>
</comment>
<evidence type="ECO:0000313" key="1">
    <source>
        <dbReference type="EMBL" id="MBK1855545.1"/>
    </source>
</evidence>
<dbReference type="EMBL" id="JAENIG010000007">
    <property type="protein sequence ID" value="MBK1855545.1"/>
    <property type="molecule type" value="Genomic_DNA"/>
</dbReference>
<name>A0AAE2SC94_9BACT</name>
<proteinExistence type="predicted"/>
<dbReference type="RefSeq" id="WP_309490157.1">
    <property type="nucleotide sequence ID" value="NZ_JAENIG010000007.1"/>
</dbReference>
<sequence>MKNIRLVIVVNSLVLAAWLGASFVTEVSISTDQQQAAKPALSDAVKATVKASSESLKTPLPVAHMK</sequence>
<gene>
    <name evidence="1" type="ORF">JIN83_11285</name>
</gene>
<dbReference type="Proteomes" id="UP000634206">
    <property type="component" value="Unassembled WGS sequence"/>
</dbReference>
<organism evidence="1 2">
    <name type="scientific">Oceaniferula flava</name>
    <dbReference type="NCBI Taxonomy" id="2800421"/>
    <lineage>
        <taxon>Bacteria</taxon>
        <taxon>Pseudomonadati</taxon>
        <taxon>Verrucomicrobiota</taxon>
        <taxon>Verrucomicrobiia</taxon>
        <taxon>Verrucomicrobiales</taxon>
        <taxon>Verrucomicrobiaceae</taxon>
        <taxon>Oceaniferula</taxon>
    </lineage>
</organism>
<accession>A0AAE2SC94</accession>
<evidence type="ECO:0000313" key="2">
    <source>
        <dbReference type="Proteomes" id="UP000634206"/>
    </source>
</evidence>
<dbReference type="AlphaFoldDB" id="A0AAE2SC94"/>